<comment type="caution">
    <text evidence="1">The sequence shown here is derived from an EMBL/GenBank/DDBJ whole genome shotgun (WGS) entry which is preliminary data.</text>
</comment>
<dbReference type="EMBL" id="RAXT01000004">
    <property type="protein sequence ID" value="RKG39839.1"/>
    <property type="molecule type" value="Genomic_DNA"/>
</dbReference>
<gene>
    <name evidence="1" type="ORF">D7V20_04225</name>
</gene>
<keyword evidence="2" id="KW-1185">Reference proteome</keyword>
<proteinExistence type="predicted"/>
<dbReference type="OrthoDB" id="6691356at2"/>
<sequence length="128" mass="15194">MGLTYFSTQTFAKENILQSVENIKEYSSHDGNYFKLIQLDRGCRIDARFYLSNQNHLYHYFFSYGKLYKATHKIFKYHYKKGEEGSLLHVINIDLSTSLVLKLDDPQVQQDFKNYKALFPTIYLNRCV</sequence>
<dbReference type="Proteomes" id="UP000280405">
    <property type="component" value="Unassembled WGS sequence"/>
</dbReference>
<reference evidence="1 2" key="1">
    <citation type="submission" date="2018-09" db="EMBL/GenBank/DDBJ databases">
        <title>The draft genome of Acinetobacter spp. strains.</title>
        <authorList>
            <person name="Qin J."/>
            <person name="Feng Y."/>
            <person name="Zong Z."/>
        </authorList>
    </citation>
    <scope>NUCLEOTIDE SEQUENCE [LARGE SCALE GENOMIC DNA]</scope>
    <source>
        <strain evidence="1 2">WCHAc060115</strain>
    </source>
</reference>
<organism evidence="1 2">
    <name type="scientific">Acinetobacter rongchengensis</name>
    <dbReference type="NCBI Taxonomy" id="2419601"/>
    <lineage>
        <taxon>Bacteria</taxon>
        <taxon>Pseudomonadati</taxon>
        <taxon>Pseudomonadota</taxon>
        <taxon>Gammaproteobacteria</taxon>
        <taxon>Moraxellales</taxon>
        <taxon>Moraxellaceae</taxon>
        <taxon>Acinetobacter</taxon>
    </lineage>
</organism>
<evidence type="ECO:0000313" key="1">
    <source>
        <dbReference type="EMBL" id="RKG39839.1"/>
    </source>
</evidence>
<evidence type="ECO:0000313" key="2">
    <source>
        <dbReference type="Proteomes" id="UP000280405"/>
    </source>
</evidence>
<accession>A0A3A8F0I3</accession>
<name>A0A3A8F0I3_9GAMM</name>
<dbReference type="AlphaFoldDB" id="A0A3A8F0I3"/>
<protein>
    <submittedName>
        <fullName evidence="1">Uncharacterized protein</fullName>
    </submittedName>
</protein>